<comment type="caution">
    <text evidence="4">The sequence shown here is derived from an EMBL/GenBank/DDBJ whole genome shotgun (WGS) entry which is preliminary data.</text>
</comment>
<evidence type="ECO:0000313" key="4">
    <source>
        <dbReference type="EMBL" id="KAK4445768.1"/>
    </source>
</evidence>
<sequence length="248" mass="27542">MESPPELCWILRRLPVEILLKISKASEDSSETAPAEHLSLLFSLSATCRAFQAIFEPELYKYDIQRNDSSAMNWAAFHGNLQTLEKAVSYGADIDARGQHLGTCHEVRAAGRLCSPLKDEDEDKQATLDGKVTGSPIHFAIYAQKREGVVWLLEHGADLGQVSTDIMCVCSGMSRFDETCYCYWSPLHLSVITGNNDFVDLVLQHGAESSTNALVLSTQGNKTQMSYTPLHWAARLGDSTIIRTLLRY</sequence>
<dbReference type="EMBL" id="MU865962">
    <property type="protein sequence ID" value="KAK4445768.1"/>
    <property type="molecule type" value="Genomic_DNA"/>
</dbReference>
<dbReference type="PROSITE" id="PS50297">
    <property type="entry name" value="ANK_REP_REGION"/>
    <property type="match status" value="2"/>
</dbReference>
<name>A0AAV9GEK0_9PEZI</name>
<evidence type="ECO:0000256" key="3">
    <source>
        <dbReference type="PROSITE-ProRule" id="PRU00023"/>
    </source>
</evidence>
<keyword evidence="5" id="KW-1185">Reference proteome</keyword>
<feature type="repeat" description="ANK" evidence="3">
    <location>
        <begin position="225"/>
        <end position="248"/>
    </location>
</feature>
<evidence type="ECO:0000256" key="1">
    <source>
        <dbReference type="ARBA" id="ARBA00022737"/>
    </source>
</evidence>
<dbReference type="Pfam" id="PF12796">
    <property type="entry name" value="Ank_2"/>
    <property type="match status" value="1"/>
</dbReference>
<reference evidence="4" key="1">
    <citation type="journal article" date="2023" name="Mol. Phylogenet. Evol.">
        <title>Genome-scale phylogeny and comparative genomics of the fungal order Sordariales.</title>
        <authorList>
            <person name="Hensen N."/>
            <person name="Bonometti L."/>
            <person name="Westerberg I."/>
            <person name="Brannstrom I.O."/>
            <person name="Guillou S."/>
            <person name="Cros-Aarteil S."/>
            <person name="Calhoun S."/>
            <person name="Haridas S."/>
            <person name="Kuo A."/>
            <person name="Mondo S."/>
            <person name="Pangilinan J."/>
            <person name="Riley R."/>
            <person name="LaButti K."/>
            <person name="Andreopoulos B."/>
            <person name="Lipzen A."/>
            <person name="Chen C."/>
            <person name="Yan M."/>
            <person name="Daum C."/>
            <person name="Ng V."/>
            <person name="Clum A."/>
            <person name="Steindorff A."/>
            <person name="Ohm R.A."/>
            <person name="Martin F."/>
            <person name="Silar P."/>
            <person name="Natvig D.O."/>
            <person name="Lalanne C."/>
            <person name="Gautier V."/>
            <person name="Ament-Velasquez S.L."/>
            <person name="Kruys A."/>
            <person name="Hutchinson M.I."/>
            <person name="Powell A.J."/>
            <person name="Barry K."/>
            <person name="Miller A.N."/>
            <person name="Grigoriev I.V."/>
            <person name="Debuchy R."/>
            <person name="Gladieux P."/>
            <person name="Hiltunen Thoren M."/>
            <person name="Johannesson H."/>
        </authorList>
    </citation>
    <scope>NUCLEOTIDE SEQUENCE</scope>
    <source>
        <strain evidence="4">PSN243</strain>
    </source>
</reference>
<evidence type="ECO:0000256" key="2">
    <source>
        <dbReference type="ARBA" id="ARBA00023043"/>
    </source>
</evidence>
<dbReference type="Proteomes" id="UP001321760">
    <property type="component" value="Unassembled WGS sequence"/>
</dbReference>
<dbReference type="PANTHER" id="PTHR24203:SF45">
    <property type="entry name" value="ANKYRIN REPEAT DOMAIN 6"/>
    <property type="match status" value="1"/>
</dbReference>
<dbReference type="PANTHER" id="PTHR24203">
    <property type="entry name" value="ANKYRIN REPEAT FAMILY PROTEIN"/>
    <property type="match status" value="1"/>
</dbReference>
<dbReference type="PROSITE" id="PS50088">
    <property type="entry name" value="ANK_REPEAT"/>
    <property type="match status" value="3"/>
</dbReference>
<dbReference type="InterPro" id="IPR036770">
    <property type="entry name" value="Ankyrin_rpt-contain_sf"/>
</dbReference>
<reference evidence="4" key="2">
    <citation type="submission" date="2023-05" db="EMBL/GenBank/DDBJ databases">
        <authorList>
            <consortium name="Lawrence Berkeley National Laboratory"/>
            <person name="Steindorff A."/>
            <person name="Hensen N."/>
            <person name="Bonometti L."/>
            <person name="Westerberg I."/>
            <person name="Brannstrom I.O."/>
            <person name="Guillou S."/>
            <person name="Cros-Aarteil S."/>
            <person name="Calhoun S."/>
            <person name="Haridas S."/>
            <person name="Kuo A."/>
            <person name="Mondo S."/>
            <person name="Pangilinan J."/>
            <person name="Riley R."/>
            <person name="Labutti K."/>
            <person name="Andreopoulos B."/>
            <person name="Lipzen A."/>
            <person name="Chen C."/>
            <person name="Yanf M."/>
            <person name="Daum C."/>
            <person name="Ng V."/>
            <person name="Clum A."/>
            <person name="Ohm R."/>
            <person name="Martin F."/>
            <person name="Silar P."/>
            <person name="Natvig D."/>
            <person name="Lalanne C."/>
            <person name="Gautier V."/>
            <person name="Ament-Velasquez S.L."/>
            <person name="Kruys A."/>
            <person name="Hutchinson M.I."/>
            <person name="Powell A.J."/>
            <person name="Barry K."/>
            <person name="Miller A.N."/>
            <person name="Grigoriev I.V."/>
            <person name="Debuchy R."/>
            <person name="Gladieux P."/>
            <person name="Thoren M.H."/>
            <person name="Johannesson H."/>
        </authorList>
    </citation>
    <scope>NUCLEOTIDE SEQUENCE</scope>
    <source>
        <strain evidence="4">PSN243</strain>
    </source>
</reference>
<feature type="repeat" description="ANK" evidence="3">
    <location>
        <begin position="67"/>
        <end position="99"/>
    </location>
</feature>
<feature type="repeat" description="ANK" evidence="3">
    <location>
        <begin position="185"/>
        <end position="214"/>
    </location>
</feature>
<gene>
    <name evidence="4" type="ORF">QBC34DRAFT_471592</name>
</gene>
<proteinExistence type="predicted"/>
<evidence type="ECO:0000313" key="5">
    <source>
        <dbReference type="Proteomes" id="UP001321760"/>
    </source>
</evidence>
<keyword evidence="1" id="KW-0677">Repeat</keyword>
<dbReference type="AlphaFoldDB" id="A0AAV9GEK0"/>
<accession>A0AAV9GEK0</accession>
<protein>
    <submittedName>
        <fullName evidence="4">Ankyrin repeat-containing domain protein</fullName>
    </submittedName>
</protein>
<dbReference type="Gene3D" id="1.25.40.20">
    <property type="entry name" value="Ankyrin repeat-containing domain"/>
    <property type="match status" value="1"/>
</dbReference>
<organism evidence="4 5">
    <name type="scientific">Podospora aff. communis PSN243</name>
    <dbReference type="NCBI Taxonomy" id="3040156"/>
    <lineage>
        <taxon>Eukaryota</taxon>
        <taxon>Fungi</taxon>
        <taxon>Dikarya</taxon>
        <taxon>Ascomycota</taxon>
        <taxon>Pezizomycotina</taxon>
        <taxon>Sordariomycetes</taxon>
        <taxon>Sordariomycetidae</taxon>
        <taxon>Sordariales</taxon>
        <taxon>Podosporaceae</taxon>
        <taxon>Podospora</taxon>
    </lineage>
</organism>
<dbReference type="InterPro" id="IPR002110">
    <property type="entry name" value="Ankyrin_rpt"/>
</dbReference>
<keyword evidence="2 3" id="KW-0040">ANK repeat</keyword>
<dbReference type="SUPFAM" id="SSF48403">
    <property type="entry name" value="Ankyrin repeat"/>
    <property type="match status" value="1"/>
</dbReference>
<dbReference type="SMART" id="SM00248">
    <property type="entry name" value="ANK"/>
    <property type="match status" value="3"/>
</dbReference>